<sequence>MIIKLNQHTSDIIKSQNHLLNHISIIKELIENALDAKATIIKIYINKEVIKIEDNGIGMISNNNNNNNIECDMNIRCNKECSICQYFYNNNGNSNGNSNNNSYNASNTNNTTTTTYNKNILDLWHIGIEGYTSKHSMTDYLLHNKNINEYTLGYKGQALSLISKISNVSIITSNGTDSYKININNNNESDKENGNKSDNSDNNNTNHTHTTNITRTNHTTNTNNNIIINDIKYYPRDKGTTITIENIFYNCNLRKNLLNYKKSISNINKLIESYLPMYNINIIVDNNKYIINKKGYRTPIEYMKSRKNIKYFIHTEYKCDSKIDGGSKIGGSDSDNNDNTNHHTNTHTTTNTNKNNDILFYLILGYDNINNNDIQHIYHNNRPITNKRISKIINNTFNIFRSNNPIFFIMINSRIDLLSVDKKEVIVEEENIICNRIKEVIEKEFSNNNGDNGDINDNGINDKDDISDKGTINDNNNNITSTKNNITSTKNTTTKNITTKLINITNKINTNITNTTKNINKLNKPLINKYYKKNTLHKFIDKINDDGMLTPVSESDNSI</sequence>
<accession>S7XQQ2</accession>
<evidence type="ECO:0000313" key="6">
    <source>
        <dbReference type="Proteomes" id="UP000014978"/>
    </source>
</evidence>
<name>S7XQQ2_SPRLO</name>
<dbReference type="PANTHER" id="PTHR10073">
    <property type="entry name" value="DNA MISMATCH REPAIR PROTEIN MLH, PMS, MUTL"/>
    <property type="match status" value="1"/>
</dbReference>
<comment type="similarity">
    <text evidence="1">Belongs to the DNA mismatch repair MutL/HexB family.</text>
</comment>
<dbReference type="SUPFAM" id="SSF55874">
    <property type="entry name" value="ATPase domain of HSP90 chaperone/DNA topoisomerase II/histidine kinase"/>
    <property type="match status" value="1"/>
</dbReference>
<organism evidence="5 6">
    <name type="scientific">Spraguea lophii (strain 42_110)</name>
    <name type="common">Microsporidian parasite</name>
    <dbReference type="NCBI Taxonomy" id="1358809"/>
    <lineage>
        <taxon>Eukaryota</taxon>
        <taxon>Fungi</taxon>
        <taxon>Fungi incertae sedis</taxon>
        <taxon>Microsporidia</taxon>
        <taxon>Spragueidae</taxon>
        <taxon>Spraguea</taxon>
    </lineage>
</organism>
<dbReference type="Proteomes" id="UP000014978">
    <property type="component" value="Unassembled WGS sequence"/>
</dbReference>
<keyword evidence="6" id="KW-1185">Reference proteome</keyword>
<dbReference type="GO" id="GO:0006298">
    <property type="term" value="P:mismatch repair"/>
    <property type="evidence" value="ECO:0007669"/>
    <property type="project" value="InterPro"/>
</dbReference>
<comment type="caution">
    <text evidence="5">The sequence shown here is derived from an EMBL/GenBank/DDBJ whole genome shotgun (WGS) entry which is preliminary data.</text>
</comment>
<dbReference type="InterPro" id="IPR038973">
    <property type="entry name" value="MutL/Mlh/Pms-like"/>
</dbReference>
<dbReference type="InterPro" id="IPR014721">
    <property type="entry name" value="Ribsml_uS5_D2-typ_fold_subgr"/>
</dbReference>
<dbReference type="OrthoDB" id="10263226at2759"/>
<dbReference type="PANTHER" id="PTHR10073:SF52">
    <property type="entry name" value="MISMATCH REPAIR ENDONUCLEASE PMS2"/>
    <property type="match status" value="1"/>
</dbReference>
<feature type="domain" description="DNA mismatch repair protein S5" evidence="4">
    <location>
        <begin position="300"/>
        <end position="446"/>
    </location>
</feature>
<feature type="compositionally biased region" description="Low complexity" evidence="3">
    <location>
        <begin position="447"/>
        <end position="459"/>
    </location>
</feature>
<dbReference type="VEuPathDB" id="MicrosporidiaDB:SLOPH_489"/>
<evidence type="ECO:0000256" key="3">
    <source>
        <dbReference type="SAM" id="MobiDB-lite"/>
    </source>
</evidence>
<dbReference type="EMBL" id="ATCN01000916">
    <property type="protein sequence ID" value="EPR78258.1"/>
    <property type="molecule type" value="Genomic_DNA"/>
</dbReference>
<dbReference type="Gene3D" id="3.30.565.10">
    <property type="entry name" value="Histidine kinase-like ATPase, C-terminal domain"/>
    <property type="match status" value="1"/>
</dbReference>
<dbReference type="GO" id="GO:0032389">
    <property type="term" value="C:MutLalpha complex"/>
    <property type="evidence" value="ECO:0007669"/>
    <property type="project" value="TreeGrafter"/>
</dbReference>
<feature type="region of interest" description="Disordered" evidence="3">
    <location>
        <begin position="447"/>
        <end position="490"/>
    </location>
</feature>
<dbReference type="InterPro" id="IPR036890">
    <property type="entry name" value="HATPase_C_sf"/>
</dbReference>
<evidence type="ECO:0000256" key="2">
    <source>
        <dbReference type="ARBA" id="ARBA00022763"/>
    </source>
</evidence>
<dbReference type="GO" id="GO:0005524">
    <property type="term" value="F:ATP binding"/>
    <property type="evidence" value="ECO:0007669"/>
    <property type="project" value="InterPro"/>
</dbReference>
<dbReference type="InParanoid" id="S7XQQ2"/>
<evidence type="ECO:0000256" key="1">
    <source>
        <dbReference type="ARBA" id="ARBA00006082"/>
    </source>
</evidence>
<dbReference type="SMART" id="SM01340">
    <property type="entry name" value="DNA_mis_repair"/>
    <property type="match status" value="1"/>
</dbReference>
<dbReference type="SUPFAM" id="SSF54211">
    <property type="entry name" value="Ribosomal protein S5 domain 2-like"/>
    <property type="match status" value="1"/>
</dbReference>
<feature type="region of interest" description="Disordered" evidence="3">
    <location>
        <begin position="179"/>
        <end position="217"/>
    </location>
</feature>
<dbReference type="InterPro" id="IPR020568">
    <property type="entry name" value="Ribosomal_Su5_D2-typ_SF"/>
</dbReference>
<evidence type="ECO:0000313" key="5">
    <source>
        <dbReference type="EMBL" id="EPR78258.1"/>
    </source>
</evidence>
<dbReference type="Gene3D" id="3.30.230.10">
    <property type="match status" value="1"/>
</dbReference>
<feature type="region of interest" description="Disordered" evidence="3">
    <location>
        <begin position="330"/>
        <end position="350"/>
    </location>
</feature>
<evidence type="ECO:0000259" key="4">
    <source>
        <dbReference type="SMART" id="SM01340"/>
    </source>
</evidence>
<proteinExistence type="inferred from homology"/>
<dbReference type="GO" id="GO:0140664">
    <property type="term" value="F:ATP-dependent DNA damage sensor activity"/>
    <property type="evidence" value="ECO:0007669"/>
    <property type="project" value="InterPro"/>
</dbReference>
<feature type="compositionally biased region" description="Low complexity" evidence="3">
    <location>
        <begin position="469"/>
        <end position="490"/>
    </location>
</feature>
<dbReference type="GO" id="GO:0030983">
    <property type="term" value="F:mismatched DNA binding"/>
    <property type="evidence" value="ECO:0007669"/>
    <property type="project" value="InterPro"/>
</dbReference>
<feature type="compositionally biased region" description="Basic and acidic residues" evidence="3">
    <location>
        <begin position="188"/>
        <end position="199"/>
    </location>
</feature>
<dbReference type="GO" id="GO:0016887">
    <property type="term" value="F:ATP hydrolysis activity"/>
    <property type="evidence" value="ECO:0007669"/>
    <property type="project" value="InterPro"/>
</dbReference>
<gene>
    <name evidence="5" type="ORF">SLOPH_489</name>
</gene>
<dbReference type="AlphaFoldDB" id="S7XQQ2"/>
<protein>
    <recommendedName>
        <fullName evidence="4">DNA mismatch repair protein S5 domain-containing protein</fullName>
    </recommendedName>
</protein>
<feature type="compositionally biased region" description="Low complexity" evidence="3">
    <location>
        <begin position="202"/>
        <end position="217"/>
    </location>
</feature>
<keyword evidence="2" id="KW-0227">DNA damage</keyword>
<dbReference type="InterPro" id="IPR013507">
    <property type="entry name" value="DNA_mismatch_S5_2-like"/>
</dbReference>
<dbReference type="HOGENOM" id="CLU_487599_0_0_1"/>
<reference evidence="6" key="1">
    <citation type="journal article" date="2013" name="PLoS Genet.">
        <title>The genome of Spraguea lophii and the basis of host-microsporidian interactions.</title>
        <authorList>
            <person name="Campbell S.E."/>
            <person name="Williams T.A."/>
            <person name="Yousuf A."/>
            <person name="Soanes D.M."/>
            <person name="Paszkiewicz K.H."/>
            <person name="Williams B.A.P."/>
        </authorList>
    </citation>
    <scope>NUCLEOTIDE SEQUENCE [LARGE SCALE GENOMIC DNA]</scope>
    <source>
        <strain evidence="6">42_110</strain>
    </source>
</reference>